<organism evidence="1 2">
    <name type="scientific">Anabaenopsis circularis NIES-21</name>
    <dbReference type="NCBI Taxonomy" id="1085406"/>
    <lineage>
        <taxon>Bacteria</taxon>
        <taxon>Bacillati</taxon>
        <taxon>Cyanobacteriota</taxon>
        <taxon>Cyanophyceae</taxon>
        <taxon>Nostocales</taxon>
        <taxon>Nodulariaceae</taxon>
        <taxon>Anabaenopsis</taxon>
    </lineage>
</organism>
<evidence type="ECO:0000313" key="2">
    <source>
        <dbReference type="Proteomes" id="UP000218287"/>
    </source>
</evidence>
<dbReference type="AlphaFoldDB" id="A0A1Z4GHK2"/>
<proteinExistence type="predicted"/>
<reference evidence="1 2" key="1">
    <citation type="submission" date="2017-06" db="EMBL/GenBank/DDBJ databases">
        <title>Genome sequencing of cyanobaciteial culture collection at National Institute for Environmental Studies (NIES).</title>
        <authorList>
            <person name="Hirose Y."/>
            <person name="Shimura Y."/>
            <person name="Fujisawa T."/>
            <person name="Nakamura Y."/>
            <person name="Kawachi M."/>
        </authorList>
    </citation>
    <scope>NUCLEOTIDE SEQUENCE [LARGE SCALE GENOMIC DNA]</scope>
    <source>
        <strain evidence="1 2">NIES-21</strain>
    </source>
</reference>
<dbReference type="Proteomes" id="UP000218287">
    <property type="component" value="Chromosome"/>
</dbReference>
<sequence>MMLISKPLDSIFTEFLANYRLSPRGSGQTDLLLSYFYKTYQDLPQKRKILL</sequence>
<gene>
    <name evidence="1" type="ORF">NIES21_26700</name>
</gene>
<keyword evidence="2" id="KW-1185">Reference proteome</keyword>
<dbReference type="EMBL" id="AP018174">
    <property type="protein sequence ID" value="BAY16836.1"/>
    <property type="molecule type" value="Genomic_DNA"/>
</dbReference>
<accession>A0A1Z4GHK2</accession>
<protein>
    <submittedName>
        <fullName evidence="1">Uncharacterized protein</fullName>
    </submittedName>
</protein>
<name>A0A1Z4GHK2_9CYAN</name>
<evidence type="ECO:0000313" key="1">
    <source>
        <dbReference type="EMBL" id="BAY16836.1"/>
    </source>
</evidence>